<feature type="signal peptide" evidence="1">
    <location>
        <begin position="1"/>
        <end position="37"/>
    </location>
</feature>
<dbReference type="Gene3D" id="3.40.50.12090">
    <property type="match status" value="1"/>
</dbReference>
<proteinExistence type="predicted"/>
<dbReference type="Pfam" id="PF04122">
    <property type="entry name" value="CW_binding_2"/>
    <property type="match status" value="3"/>
</dbReference>
<dbReference type="InterPro" id="IPR007253">
    <property type="entry name" value="Cell_wall-bd_2"/>
</dbReference>
<dbReference type="EMBL" id="AP009049">
    <property type="protein sequence ID" value="BAH05408.1"/>
    <property type="molecule type" value="Genomic_DNA"/>
</dbReference>
<dbReference type="HOGENOM" id="CLU_028455_0_1_9"/>
<name>B9DYT3_CLOK1</name>
<dbReference type="AlphaFoldDB" id="B9DYT3"/>
<evidence type="ECO:0008006" key="4">
    <source>
        <dbReference type="Google" id="ProtNLM"/>
    </source>
</evidence>
<accession>B9DYT3</accession>
<keyword evidence="1" id="KW-0732">Signal</keyword>
<reference evidence="3" key="1">
    <citation type="submission" date="2005-09" db="EMBL/GenBank/DDBJ databases">
        <title>Complete genome sequence of Clostridium kluyveri and comparative genomics of Clostridia species.</title>
        <authorList>
            <person name="Inui M."/>
            <person name="Nonaka H."/>
            <person name="Shinoda Y."/>
            <person name="Ikenaga Y."/>
            <person name="Abe M."/>
            <person name="Naito K."/>
            <person name="Vertes A.A."/>
            <person name="Yukawa H."/>
        </authorList>
    </citation>
    <scope>NUCLEOTIDE SEQUENCE [LARGE SCALE GENOMIC DNA]</scope>
    <source>
        <strain evidence="3">NBRC 12016</strain>
    </source>
</reference>
<evidence type="ECO:0000313" key="2">
    <source>
        <dbReference type="EMBL" id="BAH05408.1"/>
    </source>
</evidence>
<gene>
    <name evidence="2" type="ordered locus">CKR_0357</name>
</gene>
<feature type="chain" id="PRO_5002882950" description="Cell wall-binding repeat 2 family protein" evidence="1">
    <location>
        <begin position="38"/>
        <end position="399"/>
    </location>
</feature>
<evidence type="ECO:0000313" key="3">
    <source>
        <dbReference type="Proteomes" id="UP000007969"/>
    </source>
</evidence>
<dbReference type="PANTHER" id="PTHR30032">
    <property type="entry name" value="N-ACETYLMURAMOYL-L-ALANINE AMIDASE-RELATED"/>
    <property type="match status" value="1"/>
</dbReference>
<evidence type="ECO:0000256" key="1">
    <source>
        <dbReference type="SAM" id="SignalP"/>
    </source>
</evidence>
<sequence>MKGMINFMKNKKLLALVLIVSLSTSSSILLKSNRVYAYSISNGIQNVVRIGGTNRFDTSSKIAEHGWKQSDNVVLVGAESDVDFADALAGTPLAYSLNAPILLTNIISTPDEISDEISKLKAKNIYILGGTGTVSQVQENIFKSEGYAVTRIAGATRYDTAIKIADELNNKSKLSKVYLTTSSQFQYALAAATYAALENAAILFTDGDILNQATQLEILKLDVKDVEIIGGSGIVSSDVDSELKELGLNVSRVGGNTPEEVVSNLINQNEDKINGIAIASNSIFSDALSGAVLSAKNNMATVFVNETFDYSNIANNITSAVIYGGTGVVSQSLEDEVKNMGDTIDISKLGDRDQAIKDDNVVMISTIDSQDKEDKNEVYNTKEDMGVTVLSFSSNSIKN</sequence>
<dbReference type="PANTHER" id="PTHR30032:SF8">
    <property type="entry name" value="GERMINATION-SPECIFIC N-ACETYLMURAMOYL-L-ALANINE AMIDASE"/>
    <property type="match status" value="1"/>
</dbReference>
<organism evidence="2 3">
    <name type="scientific">Clostridium kluyveri (strain NBRC 12016)</name>
    <dbReference type="NCBI Taxonomy" id="583346"/>
    <lineage>
        <taxon>Bacteria</taxon>
        <taxon>Bacillati</taxon>
        <taxon>Bacillota</taxon>
        <taxon>Clostridia</taxon>
        <taxon>Eubacteriales</taxon>
        <taxon>Clostridiaceae</taxon>
        <taxon>Clostridium</taxon>
    </lineage>
</organism>
<dbReference type="KEGG" id="ckr:CKR_0357"/>
<dbReference type="InterPro" id="IPR051922">
    <property type="entry name" value="Bact_Sporulation_Assoc"/>
</dbReference>
<protein>
    <recommendedName>
        <fullName evidence="4">Cell wall-binding repeat 2 family protein</fullName>
    </recommendedName>
</protein>
<dbReference type="Proteomes" id="UP000007969">
    <property type="component" value="Chromosome"/>
</dbReference>